<keyword evidence="8" id="KW-1185">Reference proteome</keyword>
<evidence type="ECO:0000256" key="2">
    <source>
        <dbReference type="ARBA" id="ARBA00007118"/>
    </source>
</evidence>
<dbReference type="InterPro" id="IPR000415">
    <property type="entry name" value="Nitroreductase-like"/>
</dbReference>
<dbReference type="SUPFAM" id="SSF55469">
    <property type="entry name" value="FMN-dependent nitroreductase-like"/>
    <property type="match status" value="1"/>
</dbReference>
<dbReference type="RefSeq" id="WP_091748220.1">
    <property type="nucleotide sequence ID" value="NZ_FODY01000016.1"/>
</dbReference>
<dbReference type="CDD" id="cd20609">
    <property type="entry name" value="nitroreductase"/>
    <property type="match status" value="1"/>
</dbReference>
<proteinExistence type="inferred from homology"/>
<comment type="cofactor">
    <cofactor evidence="1">
        <name>FMN</name>
        <dbReference type="ChEBI" id="CHEBI:58210"/>
    </cofactor>
</comment>
<keyword evidence="5" id="KW-0560">Oxidoreductase</keyword>
<name>A0A1H8WJD6_9FIRM</name>
<protein>
    <submittedName>
        <fullName evidence="7">Nitroreductase</fullName>
    </submittedName>
</protein>
<dbReference type="STRING" id="112903.SAMN04490178_11620"/>
<evidence type="ECO:0000313" key="8">
    <source>
        <dbReference type="Proteomes" id="UP000198847"/>
    </source>
</evidence>
<organism evidence="7 8">
    <name type="scientific">Propionispora vibrioides</name>
    <dbReference type="NCBI Taxonomy" id="112903"/>
    <lineage>
        <taxon>Bacteria</taxon>
        <taxon>Bacillati</taxon>
        <taxon>Bacillota</taxon>
        <taxon>Negativicutes</taxon>
        <taxon>Selenomonadales</taxon>
        <taxon>Sporomusaceae</taxon>
        <taxon>Propionispora</taxon>
    </lineage>
</organism>
<dbReference type="Pfam" id="PF00881">
    <property type="entry name" value="Nitroreductase"/>
    <property type="match status" value="1"/>
</dbReference>
<dbReference type="Gene3D" id="3.40.109.10">
    <property type="entry name" value="NADH Oxidase"/>
    <property type="match status" value="1"/>
</dbReference>
<dbReference type="GO" id="GO:0016491">
    <property type="term" value="F:oxidoreductase activity"/>
    <property type="evidence" value="ECO:0007669"/>
    <property type="project" value="UniProtKB-KW"/>
</dbReference>
<evidence type="ECO:0000256" key="4">
    <source>
        <dbReference type="ARBA" id="ARBA00022643"/>
    </source>
</evidence>
<evidence type="ECO:0000259" key="6">
    <source>
        <dbReference type="Pfam" id="PF00881"/>
    </source>
</evidence>
<dbReference type="Proteomes" id="UP000198847">
    <property type="component" value="Unassembled WGS sequence"/>
</dbReference>
<comment type="similarity">
    <text evidence="2">Belongs to the nitroreductase family.</text>
</comment>
<dbReference type="PANTHER" id="PTHR43673:SF2">
    <property type="entry name" value="NITROREDUCTASE"/>
    <property type="match status" value="1"/>
</dbReference>
<evidence type="ECO:0000256" key="1">
    <source>
        <dbReference type="ARBA" id="ARBA00001917"/>
    </source>
</evidence>
<accession>A0A1H8WJD6</accession>
<sequence>MSFLDLAKRRYSVRKYQEKPVEEDKLSKILEAGRVAPTAANKQPQRLVVVREKEGLAKLKKGANIFGAPLAIIICGEKPAAWVRKYDGKNTLDIDASIVTTQLMLEATELGLGTLWVGHFDPVIIHDEFKLPKDVEPINILAIGYADGEAASPDRHATQRKPLEDIVFYESYR</sequence>
<dbReference type="InterPro" id="IPR029479">
    <property type="entry name" value="Nitroreductase"/>
</dbReference>
<dbReference type="OrthoDB" id="9812105at2"/>
<dbReference type="AlphaFoldDB" id="A0A1H8WJD6"/>
<keyword evidence="4" id="KW-0288">FMN</keyword>
<evidence type="ECO:0000256" key="5">
    <source>
        <dbReference type="ARBA" id="ARBA00023002"/>
    </source>
</evidence>
<feature type="domain" description="Nitroreductase" evidence="6">
    <location>
        <begin position="8"/>
        <end position="61"/>
    </location>
</feature>
<evidence type="ECO:0000313" key="7">
    <source>
        <dbReference type="EMBL" id="SEP27732.1"/>
    </source>
</evidence>
<reference evidence="7 8" key="1">
    <citation type="submission" date="2016-10" db="EMBL/GenBank/DDBJ databases">
        <authorList>
            <person name="de Groot N.N."/>
        </authorList>
    </citation>
    <scope>NUCLEOTIDE SEQUENCE [LARGE SCALE GENOMIC DNA]</scope>
    <source>
        <strain evidence="7 8">DSM 13305</strain>
    </source>
</reference>
<dbReference type="PANTHER" id="PTHR43673">
    <property type="entry name" value="NAD(P)H NITROREDUCTASE YDGI-RELATED"/>
    <property type="match status" value="1"/>
</dbReference>
<keyword evidence="3" id="KW-0285">Flavoprotein</keyword>
<evidence type="ECO:0000256" key="3">
    <source>
        <dbReference type="ARBA" id="ARBA00022630"/>
    </source>
</evidence>
<gene>
    <name evidence="7" type="ORF">SAMN04490178_11620</name>
</gene>
<dbReference type="EMBL" id="FODY01000016">
    <property type="protein sequence ID" value="SEP27732.1"/>
    <property type="molecule type" value="Genomic_DNA"/>
</dbReference>